<accession>A0A453E386</accession>
<proteinExistence type="predicted"/>
<dbReference type="EnsemblPlants" id="AET3Gv20205000.14">
    <property type="protein sequence ID" value="AET3Gv20205000.14"/>
    <property type="gene ID" value="AET3Gv20205000"/>
</dbReference>
<dbReference type="Proteomes" id="UP000015105">
    <property type="component" value="Chromosome 3D"/>
</dbReference>
<evidence type="ECO:0000313" key="2">
    <source>
        <dbReference type="Proteomes" id="UP000015105"/>
    </source>
</evidence>
<reference evidence="2" key="2">
    <citation type="journal article" date="2017" name="Nat. Plants">
        <title>The Aegilops tauschii genome reveals multiple impacts of transposons.</title>
        <authorList>
            <person name="Zhao G."/>
            <person name="Zou C."/>
            <person name="Li K."/>
            <person name="Wang K."/>
            <person name="Li T."/>
            <person name="Gao L."/>
            <person name="Zhang X."/>
            <person name="Wang H."/>
            <person name="Yang Z."/>
            <person name="Liu X."/>
            <person name="Jiang W."/>
            <person name="Mao L."/>
            <person name="Kong X."/>
            <person name="Jiao Y."/>
            <person name="Jia J."/>
        </authorList>
    </citation>
    <scope>NUCLEOTIDE SEQUENCE [LARGE SCALE GENOMIC DNA]</scope>
    <source>
        <strain evidence="2">cv. AL8/78</strain>
    </source>
</reference>
<reference evidence="2" key="1">
    <citation type="journal article" date="2014" name="Science">
        <title>Ancient hybridizations among the ancestral genomes of bread wheat.</title>
        <authorList>
            <consortium name="International Wheat Genome Sequencing Consortium,"/>
            <person name="Marcussen T."/>
            <person name="Sandve S.R."/>
            <person name="Heier L."/>
            <person name="Spannagl M."/>
            <person name="Pfeifer M."/>
            <person name="Jakobsen K.S."/>
            <person name="Wulff B.B."/>
            <person name="Steuernagel B."/>
            <person name="Mayer K.F."/>
            <person name="Olsen O.A."/>
        </authorList>
    </citation>
    <scope>NUCLEOTIDE SEQUENCE [LARGE SCALE GENOMIC DNA]</scope>
    <source>
        <strain evidence="2">cv. AL8/78</strain>
    </source>
</reference>
<reference evidence="1" key="4">
    <citation type="submission" date="2019-03" db="UniProtKB">
        <authorList>
            <consortium name="EnsemblPlants"/>
        </authorList>
    </citation>
    <scope>IDENTIFICATION</scope>
</reference>
<evidence type="ECO:0000313" key="1">
    <source>
        <dbReference type="EnsemblPlants" id="AET3Gv20205000.14"/>
    </source>
</evidence>
<reference evidence="1" key="5">
    <citation type="journal article" date="2021" name="G3 (Bethesda)">
        <title>Aegilops tauschii genome assembly Aet v5.0 features greater sequence contiguity and improved annotation.</title>
        <authorList>
            <person name="Wang L."/>
            <person name="Zhu T."/>
            <person name="Rodriguez J.C."/>
            <person name="Deal K.R."/>
            <person name="Dubcovsky J."/>
            <person name="McGuire P.E."/>
            <person name="Lux T."/>
            <person name="Spannagl M."/>
            <person name="Mayer K.F.X."/>
            <person name="Baldrich P."/>
            <person name="Meyers B.C."/>
            <person name="Huo N."/>
            <person name="Gu Y.Q."/>
            <person name="Zhou H."/>
            <person name="Devos K.M."/>
            <person name="Bennetzen J.L."/>
            <person name="Unver T."/>
            <person name="Budak H."/>
            <person name="Gulick P.J."/>
            <person name="Galiba G."/>
            <person name="Kalapos B."/>
            <person name="Nelson D.R."/>
            <person name="Li P."/>
            <person name="You F.M."/>
            <person name="Luo M.C."/>
            <person name="Dvorak J."/>
        </authorList>
    </citation>
    <scope>NUCLEOTIDE SEQUENCE [LARGE SCALE GENOMIC DNA]</scope>
    <source>
        <strain evidence="1">cv. AL8/78</strain>
    </source>
</reference>
<sequence length="124" mass="13816">MYNESYFSVYVFLSTRSGRPYSPLPWRRRWPRRTRAELVQLCAVRVVSTDMDGCEMRVCECLTECVLLPSGAEPASPWPNAGVRVGLAHTTCLVKCLNHWAIQCPCVGKKQKGSGSRARRPGGG</sequence>
<name>A0A453E386_AEGTS</name>
<dbReference type="AlphaFoldDB" id="A0A453E386"/>
<organism evidence="1 2">
    <name type="scientific">Aegilops tauschii subsp. strangulata</name>
    <name type="common">Goatgrass</name>
    <dbReference type="NCBI Taxonomy" id="200361"/>
    <lineage>
        <taxon>Eukaryota</taxon>
        <taxon>Viridiplantae</taxon>
        <taxon>Streptophyta</taxon>
        <taxon>Embryophyta</taxon>
        <taxon>Tracheophyta</taxon>
        <taxon>Spermatophyta</taxon>
        <taxon>Magnoliopsida</taxon>
        <taxon>Liliopsida</taxon>
        <taxon>Poales</taxon>
        <taxon>Poaceae</taxon>
        <taxon>BOP clade</taxon>
        <taxon>Pooideae</taxon>
        <taxon>Triticodae</taxon>
        <taxon>Triticeae</taxon>
        <taxon>Triticinae</taxon>
        <taxon>Aegilops</taxon>
    </lineage>
</organism>
<protein>
    <submittedName>
        <fullName evidence="1">Uncharacterized protein</fullName>
    </submittedName>
</protein>
<reference evidence="1" key="3">
    <citation type="journal article" date="2017" name="Nature">
        <title>Genome sequence of the progenitor of the wheat D genome Aegilops tauschii.</title>
        <authorList>
            <person name="Luo M.C."/>
            <person name="Gu Y.Q."/>
            <person name="Puiu D."/>
            <person name="Wang H."/>
            <person name="Twardziok S.O."/>
            <person name="Deal K.R."/>
            <person name="Huo N."/>
            <person name="Zhu T."/>
            <person name="Wang L."/>
            <person name="Wang Y."/>
            <person name="McGuire P.E."/>
            <person name="Liu S."/>
            <person name="Long H."/>
            <person name="Ramasamy R.K."/>
            <person name="Rodriguez J.C."/>
            <person name="Van S.L."/>
            <person name="Yuan L."/>
            <person name="Wang Z."/>
            <person name="Xia Z."/>
            <person name="Xiao L."/>
            <person name="Anderson O.D."/>
            <person name="Ouyang S."/>
            <person name="Liang Y."/>
            <person name="Zimin A.V."/>
            <person name="Pertea G."/>
            <person name="Qi P."/>
            <person name="Bennetzen J.L."/>
            <person name="Dai X."/>
            <person name="Dawson M.W."/>
            <person name="Muller H.G."/>
            <person name="Kugler K."/>
            <person name="Rivarola-Duarte L."/>
            <person name="Spannagl M."/>
            <person name="Mayer K.F.X."/>
            <person name="Lu F.H."/>
            <person name="Bevan M.W."/>
            <person name="Leroy P."/>
            <person name="Li P."/>
            <person name="You F.M."/>
            <person name="Sun Q."/>
            <person name="Liu Z."/>
            <person name="Lyons E."/>
            <person name="Wicker T."/>
            <person name="Salzberg S.L."/>
            <person name="Devos K.M."/>
            <person name="Dvorak J."/>
        </authorList>
    </citation>
    <scope>NUCLEOTIDE SEQUENCE [LARGE SCALE GENOMIC DNA]</scope>
    <source>
        <strain evidence="1">cv. AL8/78</strain>
    </source>
</reference>
<keyword evidence="2" id="KW-1185">Reference proteome</keyword>
<dbReference type="Gramene" id="AET3Gv20205000.14">
    <property type="protein sequence ID" value="AET3Gv20205000.14"/>
    <property type="gene ID" value="AET3Gv20205000"/>
</dbReference>